<accession>A0A397TDR3</accession>
<evidence type="ECO:0000313" key="3">
    <source>
        <dbReference type="Proteomes" id="UP000265703"/>
    </source>
</evidence>
<sequence>MRLPHVKSYDKLDEKVKQRIKDENLKFHISNKGAFIYHKVGLSKKTISVKLNGSLQHMVIYEDKEGLISSSYCIAIFLIVIVEIVVNRPN</sequence>
<dbReference type="OrthoDB" id="5572844at2759"/>
<evidence type="ECO:0000256" key="1">
    <source>
        <dbReference type="SAM" id="Phobius"/>
    </source>
</evidence>
<keyword evidence="1" id="KW-0472">Membrane</keyword>
<keyword evidence="1" id="KW-1133">Transmembrane helix</keyword>
<keyword evidence="3" id="KW-1185">Reference proteome</keyword>
<name>A0A397TDR3_9GLOM</name>
<keyword evidence="1" id="KW-0812">Transmembrane</keyword>
<reference evidence="2 3" key="1">
    <citation type="submission" date="2018-06" db="EMBL/GenBank/DDBJ databases">
        <title>Comparative genomics reveals the genomic features of Rhizophagus irregularis, R. cerebriforme, R. diaphanum and Gigaspora rosea, and their symbiotic lifestyle signature.</title>
        <authorList>
            <person name="Morin E."/>
            <person name="San Clemente H."/>
            <person name="Chen E.C.H."/>
            <person name="De La Providencia I."/>
            <person name="Hainaut M."/>
            <person name="Kuo A."/>
            <person name="Kohler A."/>
            <person name="Murat C."/>
            <person name="Tang N."/>
            <person name="Roy S."/>
            <person name="Loubradou J."/>
            <person name="Henrissat B."/>
            <person name="Grigoriev I.V."/>
            <person name="Corradi N."/>
            <person name="Roux C."/>
            <person name="Martin F.M."/>
        </authorList>
    </citation>
    <scope>NUCLEOTIDE SEQUENCE [LARGE SCALE GENOMIC DNA]</scope>
    <source>
        <strain evidence="2 3">DAOM 227022</strain>
    </source>
</reference>
<comment type="caution">
    <text evidence="2">The sequence shown here is derived from an EMBL/GenBank/DDBJ whole genome shotgun (WGS) entry which is preliminary data.</text>
</comment>
<dbReference type="Proteomes" id="UP000265703">
    <property type="component" value="Unassembled WGS sequence"/>
</dbReference>
<dbReference type="EMBL" id="QKYT01000051">
    <property type="protein sequence ID" value="RIA96072.1"/>
    <property type="molecule type" value="Genomic_DNA"/>
</dbReference>
<organism evidence="2 3">
    <name type="scientific">Glomus cerebriforme</name>
    <dbReference type="NCBI Taxonomy" id="658196"/>
    <lineage>
        <taxon>Eukaryota</taxon>
        <taxon>Fungi</taxon>
        <taxon>Fungi incertae sedis</taxon>
        <taxon>Mucoromycota</taxon>
        <taxon>Glomeromycotina</taxon>
        <taxon>Glomeromycetes</taxon>
        <taxon>Glomerales</taxon>
        <taxon>Glomeraceae</taxon>
        <taxon>Glomus</taxon>
    </lineage>
</organism>
<evidence type="ECO:0000313" key="2">
    <source>
        <dbReference type="EMBL" id="RIA96072.1"/>
    </source>
</evidence>
<feature type="transmembrane region" description="Helical" evidence="1">
    <location>
        <begin position="67"/>
        <end position="86"/>
    </location>
</feature>
<proteinExistence type="predicted"/>
<gene>
    <name evidence="2" type="ORF">C1645_755938</name>
</gene>
<protein>
    <submittedName>
        <fullName evidence="2">Uncharacterized protein</fullName>
    </submittedName>
</protein>
<feature type="non-terminal residue" evidence="2">
    <location>
        <position position="90"/>
    </location>
</feature>
<dbReference type="AlphaFoldDB" id="A0A397TDR3"/>